<dbReference type="InterPro" id="IPR004937">
    <property type="entry name" value="Urea_transporter"/>
</dbReference>
<evidence type="ECO:0000313" key="9">
    <source>
        <dbReference type="Proteomes" id="UP001069802"/>
    </source>
</evidence>
<dbReference type="RefSeq" id="WP_269422225.1">
    <property type="nucleotide sequence ID" value="NZ_JAPWGY010000001.1"/>
</dbReference>
<feature type="transmembrane region" description="Helical" evidence="7">
    <location>
        <begin position="198"/>
        <end position="216"/>
    </location>
</feature>
<keyword evidence="9" id="KW-1185">Reference proteome</keyword>
<feature type="transmembrane region" description="Helical" evidence="7">
    <location>
        <begin position="76"/>
        <end position="94"/>
    </location>
</feature>
<feature type="transmembrane region" description="Helical" evidence="7">
    <location>
        <begin position="276"/>
        <end position="293"/>
    </location>
</feature>
<dbReference type="PANTHER" id="PTHR10464">
    <property type="entry name" value="UREA TRANSPORTER"/>
    <property type="match status" value="1"/>
</dbReference>
<protein>
    <submittedName>
        <fullName evidence="8">Urea transporter</fullName>
    </submittedName>
</protein>
<keyword evidence="4 7" id="KW-0812">Transmembrane</keyword>
<dbReference type="InterPro" id="IPR029020">
    <property type="entry name" value="Ammonium/urea_transptr"/>
</dbReference>
<reference evidence="8" key="1">
    <citation type="submission" date="2022-12" db="EMBL/GenBank/DDBJ databases">
        <title>Bacterial isolates from different developmental stages of Nematostella vectensis.</title>
        <authorList>
            <person name="Fraune S."/>
        </authorList>
    </citation>
    <scope>NUCLEOTIDE SEQUENCE</scope>
    <source>
        <strain evidence="8">G21630-S1</strain>
    </source>
</reference>
<evidence type="ECO:0000256" key="4">
    <source>
        <dbReference type="ARBA" id="ARBA00022692"/>
    </source>
</evidence>
<keyword evidence="3" id="KW-1003">Cell membrane</keyword>
<feature type="transmembrane region" description="Helical" evidence="7">
    <location>
        <begin position="222"/>
        <end position="245"/>
    </location>
</feature>
<evidence type="ECO:0000256" key="5">
    <source>
        <dbReference type="ARBA" id="ARBA00022989"/>
    </source>
</evidence>
<sequence>MTPGSALVSGFVSGFVRELLRGLAQIMLQPAPLVGALFFAGFLLNSSLLSLLALLGCGVATVMARICGCDVAERQAGLYGFNGALVGLTLGYFYQASILIWVLVILGGMASTLVMREMLRRHLRPLTFPFILVSWLIMSLLWLGGWSESTVGIEVNPDQIRVLDGLLRAFGQVMFQENLVTGAVFLGAIILTNRVAGFFALLGAGLSVAVVSIASLTDLGEIFPVEAVNLGLFGYNAVLCGIVFAGWSLKNLGAALLAIVLSILFVRLFQLVALPALTFPFVLASWLVFWLQAKSGTYKPRRGKN</sequence>
<feature type="transmembrane region" description="Helical" evidence="7">
    <location>
        <begin position="100"/>
        <end position="119"/>
    </location>
</feature>
<dbReference type="EMBL" id="JAPWGY010000001">
    <property type="protein sequence ID" value="MCZ4280031.1"/>
    <property type="molecule type" value="Genomic_DNA"/>
</dbReference>
<name>A0ABT4LFZ6_9PROT</name>
<gene>
    <name evidence="8" type="ORF">O4H49_04530</name>
</gene>
<feature type="transmembrane region" description="Helical" evidence="7">
    <location>
        <begin position="252"/>
        <end position="270"/>
    </location>
</feature>
<feature type="transmembrane region" description="Helical" evidence="7">
    <location>
        <begin position="126"/>
        <end position="146"/>
    </location>
</feature>
<evidence type="ECO:0000313" key="8">
    <source>
        <dbReference type="EMBL" id="MCZ4280031.1"/>
    </source>
</evidence>
<comment type="caution">
    <text evidence="8">The sequence shown here is derived from an EMBL/GenBank/DDBJ whole genome shotgun (WGS) entry which is preliminary data.</text>
</comment>
<dbReference type="Proteomes" id="UP001069802">
    <property type="component" value="Unassembled WGS sequence"/>
</dbReference>
<evidence type="ECO:0000256" key="3">
    <source>
        <dbReference type="ARBA" id="ARBA00022475"/>
    </source>
</evidence>
<dbReference type="Gene3D" id="1.10.3430.10">
    <property type="entry name" value="Ammonium transporter AmtB like domains"/>
    <property type="match status" value="1"/>
</dbReference>
<dbReference type="Pfam" id="PF03253">
    <property type="entry name" value="UT"/>
    <property type="match status" value="1"/>
</dbReference>
<comment type="similarity">
    <text evidence="2">Belongs to the urea transporter family.</text>
</comment>
<evidence type="ECO:0000256" key="6">
    <source>
        <dbReference type="ARBA" id="ARBA00023136"/>
    </source>
</evidence>
<proteinExistence type="inferred from homology"/>
<comment type="subcellular location">
    <subcellularLocation>
        <location evidence="1">Cell membrane</location>
        <topology evidence="1">Multi-pass membrane protein</topology>
    </subcellularLocation>
</comment>
<evidence type="ECO:0000256" key="1">
    <source>
        <dbReference type="ARBA" id="ARBA00004651"/>
    </source>
</evidence>
<evidence type="ECO:0000256" key="2">
    <source>
        <dbReference type="ARBA" id="ARBA00005914"/>
    </source>
</evidence>
<keyword evidence="5 7" id="KW-1133">Transmembrane helix</keyword>
<feature type="transmembrane region" description="Helical" evidence="7">
    <location>
        <begin position="166"/>
        <end position="191"/>
    </location>
</feature>
<evidence type="ECO:0000256" key="7">
    <source>
        <dbReference type="SAM" id="Phobius"/>
    </source>
</evidence>
<keyword evidence="6 7" id="KW-0472">Membrane</keyword>
<accession>A0ABT4LFZ6</accession>
<organism evidence="8 9">
    <name type="scientific">Kiloniella laminariae</name>
    <dbReference type="NCBI Taxonomy" id="454162"/>
    <lineage>
        <taxon>Bacteria</taxon>
        <taxon>Pseudomonadati</taxon>
        <taxon>Pseudomonadota</taxon>
        <taxon>Alphaproteobacteria</taxon>
        <taxon>Rhodospirillales</taxon>
        <taxon>Kiloniellaceae</taxon>
        <taxon>Kiloniella</taxon>
    </lineage>
</organism>
<feature type="transmembrane region" description="Helical" evidence="7">
    <location>
        <begin position="37"/>
        <end position="64"/>
    </location>
</feature>
<dbReference type="PANTHER" id="PTHR10464:SF4">
    <property type="entry name" value="UREA TRANSPORTER"/>
    <property type="match status" value="1"/>
</dbReference>